<dbReference type="Pfam" id="PF01925">
    <property type="entry name" value="TauE"/>
    <property type="match status" value="1"/>
</dbReference>
<dbReference type="PANTHER" id="PTHR30269:SF0">
    <property type="entry name" value="MEMBRANE TRANSPORTER PROTEIN YFCA-RELATED"/>
    <property type="match status" value="1"/>
</dbReference>
<dbReference type="PANTHER" id="PTHR30269">
    <property type="entry name" value="TRANSMEMBRANE PROTEIN YFCA"/>
    <property type="match status" value="1"/>
</dbReference>
<keyword evidence="4 8" id="KW-1003">Cell membrane</keyword>
<feature type="transmembrane region" description="Helical" evidence="8">
    <location>
        <begin position="209"/>
        <end position="230"/>
    </location>
</feature>
<keyword evidence="6 8" id="KW-1133">Transmembrane helix</keyword>
<comment type="subcellular location">
    <subcellularLocation>
        <location evidence="1 8">Cell membrane</location>
        <topology evidence="1 8">Multi-pass membrane protein</topology>
    </subcellularLocation>
</comment>
<keyword evidence="5 8" id="KW-0812">Transmembrane</keyword>
<gene>
    <name evidence="9" type="ORF">GCM10009811_07600</name>
</gene>
<evidence type="ECO:0000313" key="10">
    <source>
        <dbReference type="Proteomes" id="UP001499938"/>
    </source>
</evidence>
<feature type="transmembrane region" description="Helical" evidence="8">
    <location>
        <begin position="74"/>
        <end position="94"/>
    </location>
</feature>
<accession>A0ABN2LE56</accession>
<dbReference type="InterPro" id="IPR052017">
    <property type="entry name" value="TSUP"/>
</dbReference>
<comment type="similarity">
    <text evidence="2 8">Belongs to the 4-toluene sulfonate uptake permease (TSUP) (TC 2.A.102) family.</text>
</comment>
<evidence type="ECO:0000256" key="7">
    <source>
        <dbReference type="ARBA" id="ARBA00023136"/>
    </source>
</evidence>
<sequence length="257" mass="26398">MSWLDGLCIVLAGLGAGTINTIVGSGSLITFPTLLLLGVAPITANISNNIGMLGGGMTGTWGYRRELRGRWAPLIRLLPYSVLGALAGAMLLLVLPAKAFAAIVPVLIGFGLLMVIFGPRVNRWAAARHHESGAAPSWQAGALIVGLLLAAAYGGYFGAAQGVILMGLLSTLAQGSLQELNAWKNVLATVANGTAAAVFLVAAPEHVDWLIASLIGLGTFLGGFVGAGVGRRLPASVLRTIIIVIGVLGIVKIVFFP</sequence>
<evidence type="ECO:0000256" key="8">
    <source>
        <dbReference type="RuleBase" id="RU363041"/>
    </source>
</evidence>
<keyword evidence="10" id="KW-1185">Reference proteome</keyword>
<dbReference type="Proteomes" id="UP001499938">
    <property type="component" value="Unassembled WGS sequence"/>
</dbReference>
<comment type="caution">
    <text evidence="9">The sequence shown here is derived from an EMBL/GenBank/DDBJ whole genome shotgun (WGS) entry which is preliminary data.</text>
</comment>
<evidence type="ECO:0000256" key="6">
    <source>
        <dbReference type="ARBA" id="ARBA00022989"/>
    </source>
</evidence>
<evidence type="ECO:0000256" key="5">
    <source>
        <dbReference type="ARBA" id="ARBA00022692"/>
    </source>
</evidence>
<evidence type="ECO:0000256" key="4">
    <source>
        <dbReference type="ARBA" id="ARBA00022475"/>
    </source>
</evidence>
<feature type="transmembrane region" description="Helical" evidence="8">
    <location>
        <begin position="185"/>
        <end position="203"/>
    </location>
</feature>
<dbReference type="RefSeq" id="WP_344081565.1">
    <property type="nucleotide sequence ID" value="NZ_BAAAPO010000015.1"/>
</dbReference>
<keyword evidence="7 8" id="KW-0472">Membrane</keyword>
<feature type="transmembrane region" description="Helical" evidence="8">
    <location>
        <begin position="237"/>
        <end position="256"/>
    </location>
</feature>
<reference evidence="9 10" key="1">
    <citation type="journal article" date="2019" name="Int. J. Syst. Evol. Microbiol.">
        <title>The Global Catalogue of Microorganisms (GCM) 10K type strain sequencing project: providing services to taxonomists for standard genome sequencing and annotation.</title>
        <authorList>
            <consortium name="The Broad Institute Genomics Platform"/>
            <consortium name="The Broad Institute Genome Sequencing Center for Infectious Disease"/>
            <person name="Wu L."/>
            <person name="Ma J."/>
        </authorList>
    </citation>
    <scope>NUCLEOTIDE SEQUENCE [LARGE SCALE GENOMIC DNA]</scope>
    <source>
        <strain evidence="9 10">JCM 15592</strain>
    </source>
</reference>
<evidence type="ECO:0000256" key="1">
    <source>
        <dbReference type="ARBA" id="ARBA00004651"/>
    </source>
</evidence>
<feature type="transmembrane region" description="Helical" evidence="8">
    <location>
        <begin position="100"/>
        <end position="121"/>
    </location>
</feature>
<keyword evidence="3" id="KW-0813">Transport</keyword>
<proteinExistence type="inferred from homology"/>
<evidence type="ECO:0000313" key="9">
    <source>
        <dbReference type="EMBL" id="GAA1784971.1"/>
    </source>
</evidence>
<dbReference type="InterPro" id="IPR002781">
    <property type="entry name" value="TM_pro_TauE-like"/>
</dbReference>
<protein>
    <recommendedName>
        <fullName evidence="8">Probable membrane transporter protein</fullName>
    </recommendedName>
</protein>
<dbReference type="EMBL" id="BAAAPO010000015">
    <property type="protein sequence ID" value="GAA1784971.1"/>
    <property type="molecule type" value="Genomic_DNA"/>
</dbReference>
<evidence type="ECO:0000256" key="2">
    <source>
        <dbReference type="ARBA" id="ARBA00009142"/>
    </source>
</evidence>
<name>A0ABN2LE56_9MICO</name>
<evidence type="ECO:0000256" key="3">
    <source>
        <dbReference type="ARBA" id="ARBA00022448"/>
    </source>
</evidence>
<organism evidence="9 10">
    <name type="scientific">Nostocoides veronense</name>
    <dbReference type="NCBI Taxonomy" id="330836"/>
    <lineage>
        <taxon>Bacteria</taxon>
        <taxon>Bacillati</taxon>
        <taxon>Actinomycetota</taxon>
        <taxon>Actinomycetes</taxon>
        <taxon>Micrococcales</taxon>
        <taxon>Intrasporangiaceae</taxon>
        <taxon>Nostocoides</taxon>
    </lineage>
</organism>
<feature type="transmembrane region" description="Helical" evidence="8">
    <location>
        <begin position="31"/>
        <end position="53"/>
    </location>
</feature>